<proteinExistence type="predicted"/>
<keyword evidence="1" id="KW-0732">Signal</keyword>
<name>A0A5C6LW56_9BACT</name>
<evidence type="ECO:0000256" key="1">
    <source>
        <dbReference type="SAM" id="SignalP"/>
    </source>
</evidence>
<dbReference type="EMBL" id="VOHS01000007">
    <property type="protein sequence ID" value="TWW00828.1"/>
    <property type="molecule type" value="Genomic_DNA"/>
</dbReference>
<dbReference type="Proteomes" id="UP000318815">
    <property type="component" value="Unassembled WGS sequence"/>
</dbReference>
<accession>A0A5C6LW56</accession>
<sequence>MKWLLPLLLLLMSCATANKDATKVSPPKTHPIDGVYRNLSTNGTSSLWHYLVDTSHLRIPAAGMVTLTVIDKKRMALSCHSNDTLLAIDTIKCRASLNGLFLSRHSKTSWEAGPFLWYNQTDRKTMGVTEAHQLLAREKPSGIMMALFMPLMAVAPEYTHLYDRITPTAEQAR</sequence>
<evidence type="ECO:0000313" key="3">
    <source>
        <dbReference type="Proteomes" id="UP000318815"/>
    </source>
</evidence>
<keyword evidence="3" id="KW-1185">Reference proteome</keyword>
<reference evidence="2 3" key="1">
    <citation type="submission" date="2019-08" db="EMBL/GenBank/DDBJ databases">
        <title>Whole genome sequencing of chitin degrading bacteria Chitinophaga pinensis YS16.</title>
        <authorList>
            <person name="Singh R.P."/>
            <person name="Manchanda G."/>
            <person name="Maurya I.K."/>
            <person name="Joshi N.K."/>
            <person name="Srivastava A.K."/>
        </authorList>
    </citation>
    <scope>NUCLEOTIDE SEQUENCE [LARGE SCALE GENOMIC DNA]</scope>
    <source>
        <strain evidence="2 3">YS-16</strain>
    </source>
</reference>
<evidence type="ECO:0000313" key="2">
    <source>
        <dbReference type="EMBL" id="TWW00828.1"/>
    </source>
</evidence>
<comment type="caution">
    <text evidence="2">The sequence shown here is derived from an EMBL/GenBank/DDBJ whole genome shotgun (WGS) entry which is preliminary data.</text>
</comment>
<gene>
    <name evidence="2" type="ORF">FEF09_10060</name>
</gene>
<dbReference type="RefSeq" id="WP_146304984.1">
    <property type="nucleotide sequence ID" value="NZ_VOHS01000007.1"/>
</dbReference>
<dbReference type="AlphaFoldDB" id="A0A5C6LW56"/>
<feature type="chain" id="PRO_5023002540" evidence="1">
    <location>
        <begin position="18"/>
        <end position="173"/>
    </location>
</feature>
<organism evidence="2 3">
    <name type="scientific">Chitinophaga pinensis</name>
    <dbReference type="NCBI Taxonomy" id="79329"/>
    <lineage>
        <taxon>Bacteria</taxon>
        <taxon>Pseudomonadati</taxon>
        <taxon>Bacteroidota</taxon>
        <taxon>Chitinophagia</taxon>
        <taxon>Chitinophagales</taxon>
        <taxon>Chitinophagaceae</taxon>
        <taxon>Chitinophaga</taxon>
    </lineage>
</organism>
<feature type="signal peptide" evidence="1">
    <location>
        <begin position="1"/>
        <end position="17"/>
    </location>
</feature>
<protein>
    <submittedName>
        <fullName evidence="2">Uncharacterized protein</fullName>
    </submittedName>
</protein>